<dbReference type="EMBL" id="KV919111">
    <property type="protein sequence ID" value="OSX71727.1"/>
    <property type="molecule type" value="Genomic_DNA"/>
</dbReference>
<dbReference type="Proteomes" id="UP000218209">
    <property type="component" value="Unassembled WGS sequence"/>
</dbReference>
<feature type="transmembrane region" description="Helical" evidence="1">
    <location>
        <begin position="12"/>
        <end position="31"/>
    </location>
</feature>
<sequence length="160" mass="15292">MGATFSKDSQATVVLEGVPVVGFVVGIVHAARKEADRAKRTAAKAANSTLGVAGAIAGGVLLGPLGATLGGAVGGLLGHAAEGGIAKTVDDPIIKAKLTVLNSGGFAVDAVHGAIGGALASVGSYAVKEAGLSRAVESVVTVGLASIGQGAPKSKRNGTA</sequence>
<evidence type="ECO:0000313" key="2">
    <source>
        <dbReference type="EMBL" id="OSX71727.1"/>
    </source>
</evidence>
<name>A0A1X6NT29_PORUM</name>
<keyword evidence="3" id="KW-1185">Reference proteome</keyword>
<evidence type="ECO:0000313" key="3">
    <source>
        <dbReference type="Proteomes" id="UP000218209"/>
    </source>
</evidence>
<dbReference type="AlphaFoldDB" id="A0A1X6NT29"/>
<gene>
    <name evidence="2" type="ORF">BU14_0505s0007</name>
</gene>
<reference evidence="2 3" key="1">
    <citation type="submission" date="2017-03" db="EMBL/GenBank/DDBJ databases">
        <title>WGS assembly of Porphyra umbilicalis.</title>
        <authorList>
            <person name="Brawley S.H."/>
            <person name="Blouin N.A."/>
            <person name="Ficko-Blean E."/>
            <person name="Wheeler G.L."/>
            <person name="Lohr M."/>
            <person name="Goodson H.V."/>
            <person name="Jenkins J.W."/>
            <person name="Blaby-Haas C.E."/>
            <person name="Helliwell K.E."/>
            <person name="Chan C."/>
            <person name="Marriage T."/>
            <person name="Bhattacharya D."/>
            <person name="Klein A.S."/>
            <person name="Badis Y."/>
            <person name="Brodie J."/>
            <person name="Cao Y."/>
            <person name="Collen J."/>
            <person name="Dittami S.M."/>
            <person name="Gachon C.M."/>
            <person name="Green B.R."/>
            <person name="Karpowicz S."/>
            <person name="Kim J.W."/>
            <person name="Kudahl U."/>
            <person name="Lin S."/>
            <person name="Michel G."/>
            <person name="Mittag M."/>
            <person name="Olson B.J."/>
            <person name="Pangilinan J."/>
            <person name="Peng Y."/>
            <person name="Qiu H."/>
            <person name="Shu S."/>
            <person name="Singer J.T."/>
            <person name="Smith A.G."/>
            <person name="Sprecher B.N."/>
            <person name="Wagner V."/>
            <person name="Wang W."/>
            <person name="Wang Z.-Y."/>
            <person name="Yan J."/>
            <person name="Yarish C."/>
            <person name="Zoeuner-Riek S."/>
            <person name="Zhuang Y."/>
            <person name="Zou Y."/>
            <person name="Lindquist E.A."/>
            <person name="Grimwood J."/>
            <person name="Barry K."/>
            <person name="Rokhsar D.S."/>
            <person name="Schmutz J."/>
            <person name="Stiller J.W."/>
            <person name="Grossman A.R."/>
            <person name="Prochnik S.E."/>
        </authorList>
    </citation>
    <scope>NUCLEOTIDE SEQUENCE [LARGE SCALE GENOMIC DNA]</scope>
    <source>
        <strain evidence="2">4086291</strain>
    </source>
</reference>
<keyword evidence="1" id="KW-1133">Transmembrane helix</keyword>
<evidence type="ECO:0000256" key="1">
    <source>
        <dbReference type="SAM" id="Phobius"/>
    </source>
</evidence>
<evidence type="ECO:0008006" key="4">
    <source>
        <dbReference type="Google" id="ProtNLM"/>
    </source>
</evidence>
<organism evidence="2 3">
    <name type="scientific">Porphyra umbilicalis</name>
    <name type="common">Purple laver</name>
    <name type="synonym">Red alga</name>
    <dbReference type="NCBI Taxonomy" id="2786"/>
    <lineage>
        <taxon>Eukaryota</taxon>
        <taxon>Rhodophyta</taxon>
        <taxon>Bangiophyceae</taxon>
        <taxon>Bangiales</taxon>
        <taxon>Bangiaceae</taxon>
        <taxon>Porphyra</taxon>
    </lineage>
</organism>
<keyword evidence="1" id="KW-0812">Transmembrane</keyword>
<proteinExistence type="predicted"/>
<keyword evidence="1" id="KW-0472">Membrane</keyword>
<protein>
    <recommendedName>
        <fullName evidence="4">Glycine zipper domain-containing protein</fullName>
    </recommendedName>
</protein>
<accession>A0A1X6NT29</accession>